<accession>A0A2T4AV61</accession>
<feature type="domain" description="HTH APSES-type" evidence="2">
    <location>
        <begin position="119"/>
        <end position="235"/>
    </location>
</feature>
<dbReference type="AlphaFoldDB" id="A0A2T4AV61"/>
<evidence type="ECO:0000256" key="1">
    <source>
        <dbReference type="SAM" id="MobiDB-lite"/>
    </source>
</evidence>
<dbReference type="GeneID" id="36621880"/>
<feature type="region of interest" description="Disordered" evidence="1">
    <location>
        <begin position="452"/>
        <end position="474"/>
    </location>
</feature>
<dbReference type="PROSITE" id="PS51299">
    <property type="entry name" value="HTH_APSES"/>
    <property type="match status" value="1"/>
</dbReference>
<dbReference type="GO" id="GO:0030907">
    <property type="term" value="C:MBF transcription complex"/>
    <property type="evidence" value="ECO:0007669"/>
    <property type="project" value="TreeGrafter"/>
</dbReference>
<dbReference type="InterPro" id="IPR036887">
    <property type="entry name" value="HTH_APSES_sf"/>
</dbReference>
<name>A0A2T4AV61_TRIHA</name>
<dbReference type="RefSeq" id="XP_024780633.1">
    <property type="nucleotide sequence ID" value="XM_024913319.1"/>
</dbReference>
<dbReference type="InterPro" id="IPR051642">
    <property type="entry name" value="SWI6-like"/>
</dbReference>
<dbReference type="STRING" id="983964.A0A2T4AV61"/>
<evidence type="ECO:0000313" key="4">
    <source>
        <dbReference type="Proteomes" id="UP000241690"/>
    </source>
</evidence>
<keyword evidence="4" id="KW-1185">Reference proteome</keyword>
<dbReference type="GO" id="GO:0033309">
    <property type="term" value="C:SBF transcription complex"/>
    <property type="evidence" value="ECO:0007669"/>
    <property type="project" value="TreeGrafter"/>
</dbReference>
<dbReference type="InterPro" id="IPR003163">
    <property type="entry name" value="Tscrpt_reg_HTH_APSES-type"/>
</dbReference>
<dbReference type="SUPFAM" id="SSF54616">
    <property type="entry name" value="DNA-binding domain of Mlu1-box binding protein MBP1"/>
    <property type="match status" value="1"/>
</dbReference>
<dbReference type="GO" id="GO:0003677">
    <property type="term" value="F:DNA binding"/>
    <property type="evidence" value="ECO:0007669"/>
    <property type="project" value="InterPro"/>
</dbReference>
<evidence type="ECO:0000259" key="2">
    <source>
        <dbReference type="PROSITE" id="PS51299"/>
    </source>
</evidence>
<reference evidence="3 4" key="1">
    <citation type="submission" date="2016-07" db="EMBL/GenBank/DDBJ databases">
        <title>Multiple horizontal gene transfer events from other fungi enriched the ability of initially mycotrophic Trichoderma (Ascomycota) to feed on dead plant biomass.</title>
        <authorList>
            <consortium name="DOE Joint Genome Institute"/>
            <person name="Aerts A."/>
            <person name="Atanasova L."/>
            <person name="Chenthamara K."/>
            <person name="Zhang J."/>
            <person name="Grujic M."/>
            <person name="Henrissat B."/>
            <person name="Kuo A."/>
            <person name="Salamov A."/>
            <person name="Lipzen A."/>
            <person name="Labutti K."/>
            <person name="Barry K."/>
            <person name="Miao Y."/>
            <person name="Rahimi M.J."/>
            <person name="Shen Q."/>
            <person name="Grigoriev I.V."/>
            <person name="Kubicek C.P."/>
            <person name="Druzhinina I.S."/>
        </authorList>
    </citation>
    <scope>NUCLEOTIDE SEQUENCE [LARGE SCALE GENOMIC DNA]</scope>
    <source>
        <strain evidence="3 4">CBS 226.95</strain>
    </source>
</reference>
<feature type="region of interest" description="Disordered" evidence="1">
    <location>
        <begin position="1"/>
        <end position="75"/>
    </location>
</feature>
<gene>
    <name evidence="3" type="ORF">M431DRAFT_200849</name>
</gene>
<feature type="compositionally biased region" description="Basic residues" evidence="1">
    <location>
        <begin position="463"/>
        <end position="474"/>
    </location>
</feature>
<dbReference type="Proteomes" id="UP000241690">
    <property type="component" value="Unassembled WGS sequence"/>
</dbReference>
<dbReference type="GO" id="GO:0000981">
    <property type="term" value="F:DNA-binding transcription factor activity, RNA polymerase II-specific"/>
    <property type="evidence" value="ECO:0007669"/>
    <property type="project" value="UniProtKB-ARBA"/>
</dbReference>
<dbReference type="Gene3D" id="3.10.260.10">
    <property type="entry name" value="Transcription regulator HTH, APSES-type DNA-binding domain"/>
    <property type="match status" value="1"/>
</dbReference>
<dbReference type="PANTHER" id="PTHR43828:SF5">
    <property type="entry name" value="TRANSCRIPTIONAL REPRESSOR XBP1"/>
    <property type="match status" value="1"/>
</dbReference>
<sequence length="474" mass="52762">MPTNTGNKMLPLHSILNPTLSGQPEPGFRQSDPVLATPSTSLPSGALRGTTDGSVPTQKAKPQGSAGTMPKPKLQGPVNFAPFEDVDQASYREVQRFQVSPFGQIRQSCDHIPYSSSKKDFFEKTGRESIEVFKYEFCYNEATYTVMWDYNVGLVRMTPFFKCLGYAKTKPSQMLDRNPGLRDISPSITGGAVSAQGYWMPYPCARAVCATFCTRIAGALIPLFGPSFPSQCTPSDSPYYNDMVISRLIIMEATEDVARFRYGQGQGNRIVKAVGGIRGPLVLGDYPLRGKWESQPTPSFRIPSRPQPPRSQRLITSIPEAPFGQHPMATSAPSTACEAREVNPFSRMSTNMTGRSVLDPKLFQPPSSFFDVSLRTETSESERKNVEKWRPKRRRRAHNEAGTVYSLAPLVEANQERQPQSQPELEHFRAAAALLSLHRELRGAEYSSTIAVEASDDDFPERRHQKKRPKAHSF</sequence>
<dbReference type="EMBL" id="KZ679675">
    <property type="protein sequence ID" value="PTB60956.1"/>
    <property type="molecule type" value="Genomic_DNA"/>
</dbReference>
<organism evidence="3 4">
    <name type="scientific">Trichoderma harzianum CBS 226.95</name>
    <dbReference type="NCBI Taxonomy" id="983964"/>
    <lineage>
        <taxon>Eukaryota</taxon>
        <taxon>Fungi</taxon>
        <taxon>Dikarya</taxon>
        <taxon>Ascomycota</taxon>
        <taxon>Pezizomycotina</taxon>
        <taxon>Sordariomycetes</taxon>
        <taxon>Hypocreomycetidae</taxon>
        <taxon>Hypocreales</taxon>
        <taxon>Hypocreaceae</taxon>
        <taxon>Trichoderma</taxon>
    </lineage>
</organism>
<protein>
    <recommendedName>
        <fullName evidence="2">HTH APSES-type domain-containing protein</fullName>
    </recommendedName>
</protein>
<evidence type="ECO:0000313" key="3">
    <source>
        <dbReference type="EMBL" id="PTB60956.1"/>
    </source>
</evidence>
<dbReference type="PANTHER" id="PTHR43828">
    <property type="entry name" value="ASPARAGINASE"/>
    <property type="match status" value="1"/>
</dbReference>
<proteinExistence type="predicted"/>